<protein>
    <submittedName>
        <fullName evidence="2">Uncharacterized protein</fullName>
    </submittedName>
</protein>
<dbReference type="Proteomes" id="UP000291562">
    <property type="component" value="Chromosome"/>
</dbReference>
<keyword evidence="1" id="KW-0812">Transmembrane</keyword>
<feature type="transmembrane region" description="Helical" evidence="1">
    <location>
        <begin position="46"/>
        <end position="64"/>
    </location>
</feature>
<reference evidence="2 3" key="1">
    <citation type="submission" date="2019-01" db="EMBL/GenBank/DDBJ databases">
        <title>Pseudolysobacter antarctica gen. nov., sp. nov., isolated from Fildes Peninsula, Antarctica.</title>
        <authorList>
            <person name="Wei Z."/>
            <person name="Peng F."/>
        </authorList>
    </citation>
    <scope>NUCLEOTIDE SEQUENCE [LARGE SCALE GENOMIC DNA]</scope>
    <source>
        <strain evidence="2 3">AQ6-296</strain>
    </source>
</reference>
<dbReference type="OrthoDB" id="5956808at2"/>
<dbReference type="EMBL" id="CP035704">
    <property type="protein sequence ID" value="QBB69510.1"/>
    <property type="molecule type" value="Genomic_DNA"/>
</dbReference>
<keyword evidence="1" id="KW-0472">Membrane</keyword>
<accession>A0A411HGE5</accession>
<sequence>MNEFEWQRQLRTLAQPREPQNDLWANIAAGISAQQQSARRVSPMRWAWAAVAILCVGLGSVFVAQQYMTQNDPSNIAGVAAPTTSAMPIAATASSDGSDHLAPRLSRTALDWASPSERHLSGAARELDSATAELQQAMEMRPDAVFLVGLLNRTNAQRMRLTRLSATAG</sequence>
<name>A0A411HGE5_9GAMM</name>
<evidence type="ECO:0000313" key="3">
    <source>
        <dbReference type="Proteomes" id="UP000291562"/>
    </source>
</evidence>
<proteinExistence type="predicted"/>
<dbReference type="AlphaFoldDB" id="A0A411HGE5"/>
<keyword evidence="3" id="KW-1185">Reference proteome</keyword>
<keyword evidence="1" id="KW-1133">Transmembrane helix</keyword>
<evidence type="ECO:0000256" key="1">
    <source>
        <dbReference type="SAM" id="Phobius"/>
    </source>
</evidence>
<dbReference type="KEGG" id="xbc:ELE36_03460"/>
<evidence type="ECO:0000313" key="2">
    <source>
        <dbReference type="EMBL" id="QBB69510.1"/>
    </source>
</evidence>
<organism evidence="2 3">
    <name type="scientific">Pseudolysobacter antarcticus</name>
    <dbReference type="NCBI Taxonomy" id="2511995"/>
    <lineage>
        <taxon>Bacteria</taxon>
        <taxon>Pseudomonadati</taxon>
        <taxon>Pseudomonadota</taxon>
        <taxon>Gammaproteobacteria</taxon>
        <taxon>Lysobacterales</taxon>
        <taxon>Rhodanobacteraceae</taxon>
        <taxon>Pseudolysobacter</taxon>
    </lineage>
</organism>
<gene>
    <name evidence="2" type="ORF">ELE36_03460</name>
</gene>
<dbReference type="RefSeq" id="WP_129831767.1">
    <property type="nucleotide sequence ID" value="NZ_CP035704.1"/>
</dbReference>